<organism evidence="1 2">
    <name type="scientific">Anisodus tanguticus</name>
    <dbReference type="NCBI Taxonomy" id="243964"/>
    <lineage>
        <taxon>Eukaryota</taxon>
        <taxon>Viridiplantae</taxon>
        <taxon>Streptophyta</taxon>
        <taxon>Embryophyta</taxon>
        <taxon>Tracheophyta</taxon>
        <taxon>Spermatophyta</taxon>
        <taxon>Magnoliopsida</taxon>
        <taxon>eudicotyledons</taxon>
        <taxon>Gunneridae</taxon>
        <taxon>Pentapetalae</taxon>
        <taxon>asterids</taxon>
        <taxon>lamiids</taxon>
        <taxon>Solanales</taxon>
        <taxon>Solanaceae</taxon>
        <taxon>Solanoideae</taxon>
        <taxon>Hyoscyameae</taxon>
        <taxon>Anisodus</taxon>
    </lineage>
</organism>
<evidence type="ECO:0000313" key="1">
    <source>
        <dbReference type="EMBL" id="KAK4360319.1"/>
    </source>
</evidence>
<dbReference type="Proteomes" id="UP001291623">
    <property type="component" value="Unassembled WGS sequence"/>
</dbReference>
<name>A0AAE1RZW1_9SOLA</name>
<dbReference type="AlphaFoldDB" id="A0AAE1RZW1"/>
<keyword evidence="2" id="KW-1185">Reference proteome</keyword>
<evidence type="ECO:0000313" key="2">
    <source>
        <dbReference type="Proteomes" id="UP001291623"/>
    </source>
</evidence>
<comment type="caution">
    <text evidence="1">The sequence shown here is derived from an EMBL/GenBank/DDBJ whole genome shotgun (WGS) entry which is preliminary data.</text>
</comment>
<dbReference type="EMBL" id="JAVYJV010000010">
    <property type="protein sequence ID" value="KAK4360319.1"/>
    <property type="molecule type" value="Genomic_DNA"/>
</dbReference>
<accession>A0AAE1RZW1</accession>
<proteinExistence type="predicted"/>
<sequence length="85" mass="8949">MPDRAIKVHGVVIGREVKVIGFRSVPGWATNVRVREEMEPRASILFQGVEATVDGVLGGFGGVDNGVEATVDGVLGEFGGVDNVR</sequence>
<reference evidence="1" key="1">
    <citation type="submission" date="2023-12" db="EMBL/GenBank/DDBJ databases">
        <title>Genome assembly of Anisodus tanguticus.</title>
        <authorList>
            <person name="Wang Y.-J."/>
        </authorList>
    </citation>
    <scope>NUCLEOTIDE SEQUENCE</scope>
    <source>
        <strain evidence="1">KB-2021</strain>
        <tissue evidence="1">Leaf</tissue>
    </source>
</reference>
<gene>
    <name evidence="1" type="ORF">RND71_019271</name>
</gene>
<protein>
    <submittedName>
        <fullName evidence="1">Uncharacterized protein</fullName>
    </submittedName>
</protein>